<keyword evidence="1" id="KW-0472">Membrane</keyword>
<protein>
    <recommendedName>
        <fullName evidence="4">Prepilin-type N-terminal cleavage/methylation domain-containing protein</fullName>
    </recommendedName>
</protein>
<sequence>MKTSIQFRKVVNRGVTLIELTVVICILLLLVTGSIISVNYYRNWQRGLAAGEDLKEVYSAQRMYLAEHPTVLVTDLTADLIIPYLPDGAAELPTVEGLKGEALTIDITTSPPTFMDGGVIYDPSGSPTDNLWDAGR</sequence>
<keyword evidence="3" id="KW-1185">Reference proteome</keyword>
<dbReference type="RefSeq" id="WP_346189715.1">
    <property type="nucleotide sequence ID" value="NZ_BAABRL010000012.1"/>
</dbReference>
<evidence type="ECO:0000256" key="1">
    <source>
        <dbReference type="SAM" id="Phobius"/>
    </source>
</evidence>
<evidence type="ECO:0008006" key="4">
    <source>
        <dbReference type="Google" id="ProtNLM"/>
    </source>
</evidence>
<comment type="caution">
    <text evidence="2">The sequence shown here is derived from an EMBL/GenBank/DDBJ whole genome shotgun (WGS) entry which is preliminary data.</text>
</comment>
<reference evidence="2 3" key="1">
    <citation type="submission" date="2024-02" db="EMBL/GenBank/DDBJ databases">
        <title>Rubritalea halochordaticola NBRC 107102.</title>
        <authorList>
            <person name="Ichikawa N."/>
            <person name="Katano-Makiyama Y."/>
            <person name="Hidaka K."/>
        </authorList>
    </citation>
    <scope>NUCLEOTIDE SEQUENCE [LARGE SCALE GENOMIC DNA]</scope>
    <source>
        <strain evidence="2 3">NBRC 107102</strain>
    </source>
</reference>
<accession>A0ABP9V3D5</accession>
<dbReference type="Gene3D" id="3.30.700.10">
    <property type="entry name" value="Glycoprotein, Type 4 Pilin"/>
    <property type="match status" value="1"/>
</dbReference>
<keyword evidence="1" id="KW-1133">Transmembrane helix</keyword>
<evidence type="ECO:0000313" key="2">
    <source>
        <dbReference type="EMBL" id="GAA5497174.1"/>
    </source>
</evidence>
<organism evidence="2 3">
    <name type="scientific">Rubritalea halochordaticola</name>
    <dbReference type="NCBI Taxonomy" id="714537"/>
    <lineage>
        <taxon>Bacteria</taxon>
        <taxon>Pseudomonadati</taxon>
        <taxon>Verrucomicrobiota</taxon>
        <taxon>Verrucomicrobiia</taxon>
        <taxon>Verrucomicrobiales</taxon>
        <taxon>Rubritaleaceae</taxon>
        <taxon>Rubritalea</taxon>
    </lineage>
</organism>
<evidence type="ECO:0000313" key="3">
    <source>
        <dbReference type="Proteomes" id="UP001424741"/>
    </source>
</evidence>
<dbReference type="InterPro" id="IPR012902">
    <property type="entry name" value="N_methyl_site"/>
</dbReference>
<dbReference type="InterPro" id="IPR045584">
    <property type="entry name" value="Pilin-like"/>
</dbReference>
<keyword evidence="1" id="KW-0812">Transmembrane</keyword>
<dbReference type="Proteomes" id="UP001424741">
    <property type="component" value="Unassembled WGS sequence"/>
</dbReference>
<dbReference type="EMBL" id="BAABRL010000012">
    <property type="protein sequence ID" value="GAA5497174.1"/>
    <property type="molecule type" value="Genomic_DNA"/>
</dbReference>
<gene>
    <name evidence="2" type="ORF">Rhal01_03364</name>
</gene>
<proteinExistence type="predicted"/>
<feature type="transmembrane region" description="Helical" evidence="1">
    <location>
        <begin position="20"/>
        <end position="41"/>
    </location>
</feature>
<dbReference type="NCBIfam" id="TIGR02532">
    <property type="entry name" value="IV_pilin_GFxxxE"/>
    <property type="match status" value="1"/>
</dbReference>
<name>A0ABP9V3D5_9BACT</name>
<dbReference type="SUPFAM" id="SSF54523">
    <property type="entry name" value="Pili subunits"/>
    <property type="match status" value="1"/>
</dbReference>